<keyword evidence="3" id="KW-1185">Reference proteome</keyword>
<name>A0AAV4T5Q6_CAEEX</name>
<accession>A0AAV4T5Q6</accession>
<reference evidence="2 3" key="1">
    <citation type="submission" date="2021-06" db="EMBL/GenBank/DDBJ databases">
        <title>Caerostris extrusa draft genome.</title>
        <authorList>
            <person name="Kono N."/>
            <person name="Arakawa K."/>
        </authorList>
    </citation>
    <scope>NUCLEOTIDE SEQUENCE [LARGE SCALE GENOMIC DNA]</scope>
</reference>
<dbReference type="AlphaFoldDB" id="A0AAV4T5Q6"/>
<evidence type="ECO:0000313" key="2">
    <source>
        <dbReference type="EMBL" id="GIY40806.1"/>
    </source>
</evidence>
<dbReference type="EMBL" id="BPLR01010664">
    <property type="protein sequence ID" value="GIY40806.1"/>
    <property type="molecule type" value="Genomic_DNA"/>
</dbReference>
<evidence type="ECO:0000313" key="3">
    <source>
        <dbReference type="Proteomes" id="UP001054945"/>
    </source>
</evidence>
<comment type="caution">
    <text evidence="2">The sequence shown here is derived from an EMBL/GenBank/DDBJ whole genome shotgun (WGS) entry which is preliminary data.</text>
</comment>
<evidence type="ECO:0000256" key="1">
    <source>
        <dbReference type="SAM" id="MobiDB-lite"/>
    </source>
</evidence>
<dbReference type="Proteomes" id="UP001054945">
    <property type="component" value="Unassembled WGS sequence"/>
</dbReference>
<organism evidence="2 3">
    <name type="scientific">Caerostris extrusa</name>
    <name type="common">Bark spider</name>
    <name type="synonym">Caerostris bankana</name>
    <dbReference type="NCBI Taxonomy" id="172846"/>
    <lineage>
        <taxon>Eukaryota</taxon>
        <taxon>Metazoa</taxon>
        <taxon>Ecdysozoa</taxon>
        <taxon>Arthropoda</taxon>
        <taxon>Chelicerata</taxon>
        <taxon>Arachnida</taxon>
        <taxon>Araneae</taxon>
        <taxon>Araneomorphae</taxon>
        <taxon>Entelegynae</taxon>
        <taxon>Araneoidea</taxon>
        <taxon>Araneidae</taxon>
        <taxon>Caerostris</taxon>
    </lineage>
</organism>
<sequence length="85" mass="9615">MTHSKPSNTAAYIQSRRGRKNTVNKTQQNQMACTIPFDNFLASSSHGSGKSKEPLPFTEAYLDVRALRSIHTKFQLSPHWNVHTD</sequence>
<feature type="compositionally biased region" description="Polar residues" evidence="1">
    <location>
        <begin position="1"/>
        <end position="12"/>
    </location>
</feature>
<protein>
    <submittedName>
        <fullName evidence="2">Uncharacterized protein</fullName>
    </submittedName>
</protein>
<proteinExistence type="predicted"/>
<gene>
    <name evidence="2" type="ORF">CEXT_137171</name>
</gene>
<feature type="region of interest" description="Disordered" evidence="1">
    <location>
        <begin position="1"/>
        <end position="27"/>
    </location>
</feature>